<feature type="domain" description="Peptidase M1 membrane alanine aminopeptidase" evidence="15">
    <location>
        <begin position="285"/>
        <end position="439"/>
    </location>
</feature>
<dbReference type="Gene3D" id="1.10.390.10">
    <property type="entry name" value="Neutral Protease Domain 2"/>
    <property type="match status" value="1"/>
</dbReference>
<evidence type="ECO:0000256" key="11">
    <source>
        <dbReference type="ARBA" id="ARBA00023049"/>
    </source>
</evidence>
<dbReference type="PRINTS" id="PR00756">
    <property type="entry name" value="ALADIPTASE"/>
</dbReference>
<protein>
    <recommendedName>
        <fullName evidence="5">Aminopeptidase N</fullName>
        <ecNumber evidence="4">3.4.11.2</ecNumber>
    </recommendedName>
</protein>
<dbReference type="InterPro" id="IPR014782">
    <property type="entry name" value="Peptidase_M1_dom"/>
</dbReference>
<comment type="subcellular location">
    <subcellularLocation>
        <location evidence="2">Cytoplasm</location>
    </subcellularLocation>
</comment>
<accession>A0A395JFP4</accession>
<keyword evidence="8 13" id="KW-0479">Metal-binding</keyword>
<dbReference type="InterPro" id="IPR027268">
    <property type="entry name" value="Peptidase_M4/M1_CTD_sf"/>
</dbReference>
<dbReference type="GO" id="GO:0016285">
    <property type="term" value="F:alanyl aminopeptidase activity"/>
    <property type="evidence" value="ECO:0007669"/>
    <property type="project" value="UniProtKB-EC"/>
</dbReference>
<comment type="catalytic activity">
    <reaction evidence="1">
        <text>Release of an N-terminal amino acid, Xaa-|-Yaa- from a peptide, amide or arylamide. Xaa is preferably Ala, but may be most amino acids including Pro (slow action). When a terminal hydrophobic residue is followed by a prolyl residue, the two may be released as an intact Xaa-Pro dipeptide.</text>
        <dbReference type="EC" id="3.4.11.2"/>
    </reaction>
</comment>
<feature type="binding site" evidence="13">
    <location>
        <position position="301"/>
    </location>
    <ligand>
        <name>Zn(2+)</name>
        <dbReference type="ChEBI" id="CHEBI:29105"/>
        <note>catalytic</note>
    </ligand>
</feature>
<keyword evidence="17" id="KW-1185">Reference proteome</keyword>
<evidence type="ECO:0000256" key="4">
    <source>
        <dbReference type="ARBA" id="ARBA00012564"/>
    </source>
</evidence>
<dbReference type="AlphaFoldDB" id="A0A395JFP4"/>
<dbReference type="EC" id="3.4.11.2" evidence="4"/>
<keyword evidence="10 13" id="KW-0862">Zinc</keyword>
<keyword evidence="11" id="KW-0482">Metalloprotease</keyword>
<evidence type="ECO:0000256" key="9">
    <source>
        <dbReference type="ARBA" id="ARBA00022801"/>
    </source>
</evidence>
<evidence type="ECO:0000256" key="8">
    <source>
        <dbReference type="ARBA" id="ARBA00022723"/>
    </source>
</evidence>
<organism evidence="16 17">
    <name type="scientific">Arenicella xantha</name>
    <dbReference type="NCBI Taxonomy" id="644221"/>
    <lineage>
        <taxon>Bacteria</taxon>
        <taxon>Pseudomonadati</taxon>
        <taxon>Pseudomonadota</taxon>
        <taxon>Gammaproteobacteria</taxon>
        <taxon>Arenicellales</taxon>
        <taxon>Arenicellaceae</taxon>
        <taxon>Arenicella</taxon>
    </lineage>
</organism>
<dbReference type="InterPro" id="IPR042097">
    <property type="entry name" value="Aminopeptidase_N-like_N_sf"/>
</dbReference>
<evidence type="ECO:0000256" key="1">
    <source>
        <dbReference type="ARBA" id="ARBA00000098"/>
    </source>
</evidence>
<feature type="active site" description="Proton acceptor" evidence="12">
    <location>
        <position position="298"/>
    </location>
</feature>
<dbReference type="InParanoid" id="A0A395JFP4"/>
<dbReference type="GO" id="GO:0005737">
    <property type="term" value="C:cytoplasm"/>
    <property type="evidence" value="ECO:0007669"/>
    <property type="project" value="UniProtKB-SubCell"/>
</dbReference>
<feature type="binding site" evidence="13">
    <location>
        <position position="297"/>
    </location>
    <ligand>
        <name>Zn(2+)</name>
        <dbReference type="ChEBI" id="CHEBI:29105"/>
        <note>catalytic</note>
    </ligand>
</feature>
<dbReference type="GO" id="GO:0008237">
    <property type="term" value="F:metallopeptidase activity"/>
    <property type="evidence" value="ECO:0007669"/>
    <property type="project" value="UniProtKB-KW"/>
</dbReference>
<feature type="active site" description="Proton donor" evidence="12">
    <location>
        <position position="380"/>
    </location>
</feature>
<evidence type="ECO:0000256" key="7">
    <source>
        <dbReference type="ARBA" id="ARBA00022670"/>
    </source>
</evidence>
<dbReference type="RefSeq" id="WP_113955584.1">
    <property type="nucleotide sequence ID" value="NZ_QNRT01000006.1"/>
</dbReference>
<evidence type="ECO:0000256" key="2">
    <source>
        <dbReference type="ARBA" id="ARBA00004496"/>
    </source>
</evidence>
<feature type="signal peptide" evidence="14">
    <location>
        <begin position="1"/>
        <end position="22"/>
    </location>
</feature>
<evidence type="ECO:0000259" key="15">
    <source>
        <dbReference type="Pfam" id="PF01433"/>
    </source>
</evidence>
<dbReference type="PANTHER" id="PTHR45726">
    <property type="entry name" value="LEUKOTRIENE A-4 HYDROLASE"/>
    <property type="match status" value="1"/>
</dbReference>
<dbReference type="SUPFAM" id="SSF63737">
    <property type="entry name" value="Leukotriene A4 hydrolase N-terminal domain"/>
    <property type="match status" value="1"/>
</dbReference>
<comment type="similarity">
    <text evidence="3">Belongs to the peptidase M1 family.</text>
</comment>
<dbReference type="Gene3D" id="2.60.40.1730">
    <property type="entry name" value="tricorn interacting facor f3 domain"/>
    <property type="match status" value="1"/>
</dbReference>
<dbReference type="SUPFAM" id="SSF55486">
    <property type="entry name" value="Metalloproteases ('zincins'), catalytic domain"/>
    <property type="match status" value="1"/>
</dbReference>
<evidence type="ECO:0000313" key="17">
    <source>
        <dbReference type="Proteomes" id="UP000253083"/>
    </source>
</evidence>
<dbReference type="EMBL" id="QNRT01000006">
    <property type="protein sequence ID" value="RBP48549.1"/>
    <property type="molecule type" value="Genomic_DNA"/>
</dbReference>
<dbReference type="InterPro" id="IPR001930">
    <property type="entry name" value="Peptidase_M1"/>
</dbReference>
<feature type="chain" id="PRO_5017395476" description="Aminopeptidase N" evidence="14">
    <location>
        <begin position="23"/>
        <end position="450"/>
    </location>
</feature>
<proteinExistence type="inferred from homology"/>
<feature type="binding site" evidence="13">
    <location>
        <position position="320"/>
    </location>
    <ligand>
        <name>Zn(2+)</name>
        <dbReference type="ChEBI" id="CHEBI:29105"/>
        <note>catalytic</note>
    </ligand>
</feature>
<dbReference type="Pfam" id="PF01433">
    <property type="entry name" value="Peptidase_M1"/>
    <property type="match status" value="1"/>
</dbReference>
<reference evidence="16 17" key="1">
    <citation type="submission" date="2018-06" db="EMBL/GenBank/DDBJ databases">
        <title>Genomic Encyclopedia of Type Strains, Phase IV (KMG-IV): sequencing the most valuable type-strain genomes for metagenomic binning, comparative biology and taxonomic classification.</title>
        <authorList>
            <person name="Goeker M."/>
        </authorList>
    </citation>
    <scope>NUCLEOTIDE SEQUENCE [LARGE SCALE GENOMIC DNA]</scope>
    <source>
        <strain evidence="16 17">DSM 24032</strain>
    </source>
</reference>
<dbReference type="OrthoDB" id="100605at2"/>
<evidence type="ECO:0000256" key="13">
    <source>
        <dbReference type="PIRSR" id="PIRSR634015-3"/>
    </source>
</evidence>
<dbReference type="PANTHER" id="PTHR45726:SF3">
    <property type="entry name" value="LEUKOTRIENE A-4 HYDROLASE"/>
    <property type="match status" value="1"/>
</dbReference>
<sequence length="450" mass="51433">MGFFTKYAIYFVCLSCATTALSKDIVDKSNIDFVHYQAEITPNFINKSIDGVVEITFTPQVQNVNYLSFSSEFKRIKSVYFDGKKLSFSVENDLLRVKLPASLKTIKTHSVKMDYSASPTQGMKFYDDHLFTVFHTNKWLISHNDLSDKATFDLSIKHDVTTSAVGNGTLVSRKKVGNTLLVSRWQQNTPIPLYTFDFAVGNFEKQSIDTDSVNISMLYRQEVRSGLSAELIEKAFKDVSDMLLFFESKAGFTLKQGYTYVVVDGSMAQEASGFSLVGEMFVHALQTDKNENWFIAHELAHEWWGNSITSSNFSHFWLNEGLVVFMVDAYKQHLFGEEADKNEMKVAIERVQRAVKENRVAPVAFKMVIRESEINHTMAYSKGALVFYMLREKLGDKLFWQSLKQYSLSYQGQSATTQNLKSSFEEVSQIDLTEFFERWVYGPEIPTLDL</sequence>
<name>A0A395JFP4_9GAMM</name>
<keyword evidence="7" id="KW-0645">Protease</keyword>
<gene>
    <name evidence="16" type="ORF">DFR28_10635</name>
</gene>
<comment type="caution">
    <text evidence="16">The sequence shown here is derived from an EMBL/GenBank/DDBJ whole genome shotgun (WGS) entry which is preliminary data.</text>
</comment>
<evidence type="ECO:0000256" key="12">
    <source>
        <dbReference type="PIRSR" id="PIRSR634015-1"/>
    </source>
</evidence>
<keyword evidence="14" id="KW-0732">Signal</keyword>
<dbReference type="GO" id="GO:0008270">
    <property type="term" value="F:zinc ion binding"/>
    <property type="evidence" value="ECO:0007669"/>
    <property type="project" value="InterPro"/>
</dbReference>
<evidence type="ECO:0000256" key="14">
    <source>
        <dbReference type="SAM" id="SignalP"/>
    </source>
</evidence>
<evidence type="ECO:0000313" key="16">
    <source>
        <dbReference type="EMBL" id="RBP48549.1"/>
    </source>
</evidence>
<evidence type="ECO:0000256" key="6">
    <source>
        <dbReference type="ARBA" id="ARBA00022490"/>
    </source>
</evidence>
<comment type="cofactor">
    <cofactor evidence="13">
        <name>Zn(2+)</name>
        <dbReference type="ChEBI" id="CHEBI:29105"/>
    </cofactor>
    <text evidence="13">Binds 1 zinc ion per subunit.</text>
</comment>
<evidence type="ECO:0000256" key="3">
    <source>
        <dbReference type="ARBA" id="ARBA00010136"/>
    </source>
</evidence>
<evidence type="ECO:0000256" key="10">
    <source>
        <dbReference type="ARBA" id="ARBA00022833"/>
    </source>
</evidence>
<dbReference type="InterPro" id="IPR034015">
    <property type="entry name" value="M1_LTA4H"/>
</dbReference>
<keyword evidence="9" id="KW-0378">Hydrolase</keyword>
<dbReference type="Proteomes" id="UP000253083">
    <property type="component" value="Unassembled WGS sequence"/>
</dbReference>
<dbReference type="GO" id="GO:0006508">
    <property type="term" value="P:proteolysis"/>
    <property type="evidence" value="ECO:0007669"/>
    <property type="project" value="UniProtKB-KW"/>
</dbReference>
<keyword evidence="6" id="KW-0963">Cytoplasm</keyword>
<evidence type="ECO:0000256" key="5">
    <source>
        <dbReference type="ARBA" id="ARBA00015611"/>
    </source>
</evidence>